<dbReference type="RefSeq" id="XP_015084315.1">
    <property type="nucleotide sequence ID" value="XM_015228829.1"/>
</dbReference>
<proteinExistence type="predicted"/>
<reference evidence="1" key="1">
    <citation type="journal article" date="2014" name="Nat. Genet.">
        <title>The genome of the stress-tolerant wild tomato species Solanum pennellii.</title>
        <authorList>
            <person name="Bolger A."/>
            <person name="Scossa F."/>
            <person name="Bolger M.E."/>
            <person name="Lanz C."/>
            <person name="Maumus F."/>
            <person name="Tohge T."/>
            <person name="Quesneville H."/>
            <person name="Alseekh S."/>
            <person name="Sorensen I."/>
            <person name="Lichtenstein G."/>
            <person name="Fich E.A."/>
            <person name="Conte M."/>
            <person name="Keller H."/>
            <person name="Schneeberger K."/>
            <person name="Schwacke R."/>
            <person name="Ofner I."/>
            <person name="Vrebalov J."/>
            <person name="Xu Y."/>
            <person name="Osorio S."/>
            <person name="Aflitos S.A."/>
            <person name="Schijlen E."/>
            <person name="Jimenez-Gomez J.M."/>
            <person name="Ryngajllo M."/>
            <person name="Kimura S."/>
            <person name="Kumar R."/>
            <person name="Koenig D."/>
            <person name="Headland L.R."/>
            <person name="Maloof J.N."/>
            <person name="Sinha N."/>
            <person name="van Ham R.C."/>
            <person name="Lankhorst R.K."/>
            <person name="Mao L."/>
            <person name="Vogel A."/>
            <person name="Arsova B."/>
            <person name="Panstruga R."/>
            <person name="Fei Z."/>
            <person name="Rose J.K."/>
            <person name="Zamir D."/>
            <person name="Carrari F."/>
            <person name="Giovannoni J.J."/>
            <person name="Weigel D."/>
            <person name="Usadel B."/>
            <person name="Fernie A.R."/>
        </authorList>
    </citation>
    <scope>NUCLEOTIDE SEQUENCE [LARGE SCALE GENOMIC DNA]</scope>
    <source>
        <strain evidence="1">cv. LA0716</strain>
    </source>
</reference>
<dbReference type="GeneID" id="107027759"/>
<dbReference type="PANTHER" id="PTHR33325">
    <property type="entry name" value="ZINC FINGER, CCHC-TYPE-RELATED"/>
    <property type="match status" value="1"/>
</dbReference>
<reference evidence="2" key="2">
    <citation type="submission" date="2025-08" db="UniProtKB">
        <authorList>
            <consortium name="RefSeq"/>
        </authorList>
    </citation>
    <scope>IDENTIFICATION</scope>
</reference>
<keyword evidence="1" id="KW-1185">Reference proteome</keyword>
<organism evidence="1 2">
    <name type="scientific">Solanum pennellii</name>
    <name type="common">Tomato</name>
    <name type="synonym">Lycopersicon pennellii</name>
    <dbReference type="NCBI Taxonomy" id="28526"/>
    <lineage>
        <taxon>Eukaryota</taxon>
        <taxon>Viridiplantae</taxon>
        <taxon>Streptophyta</taxon>
        <taxon>Embryophyta</taxon>
        <taxon>Tracheophyta</taxon>
        <taxon>Spermatophyta</taxon>
        <taxon>Magnoliopsida</taxon>
        <taxon>eudicotyledons</taxon>
        <taxon>Gunneridae</taxon>
        <taxon>Pentapetalae</taxon>
        <taxon>asterids</taxon>
        <taxon>lamiids</taxon>
        <taxon>Solanales</taxon>
        <taxon>Solanaceae</taxon>
        <taxon>Solanoideae</taxon>
        <taxon>Solaneae</taxon>
        <taxon>Solanum</taxon>
        <taxon>Solanum subgen. Lycopersicon</taxon>
    </lineage>
</organism>
<dbReference type="Proteomes" id="UP000694930">
    <property type="component" value="Chromosome 8"/>
</dbReference>
<name>A0ABM1HEB8_SOLPN</name>
<gene>
    <name evidence="2" type="primary">LOC107027759</name>
</gene>
<protein>
    <submittedName>
        <fullName evidence="2">Uncharacterized protein LOC107027759</fullName>
    </submittedName>
</protein>
<evidence type="ECO:0000313" key="2">
    <source>
        <dbReference type="RefSeq" id="XP_015084315.1"/>
    </source>
</evidence>
<sequence>MGLADTIQENNQASNQHRAKTMIFLRHHLDEGLKMDYLTVKDPLVLWNNLKDRYDHLKLVVLPQARYDWIHLRLQDIKSISEYNSSMFKIISQLKLCGENITDHDMLEKTFSTFPASSMLLQQQYREMGFKKYSELISHLLVAEQHNDLLMKNHESRPTGSMPFPEVNTANFH</sequence>
<evidence type="ECO:0000313" key="1">
    <source>
        <dbReference type="Proteomes" id="UP000694930"/>
    </source>
</evidence>
<accession>A0ABM1HEB8</accession>
<dbReference type="PANTHER" id="PTHR33325:SF11">
    <property type="entry name" value="COLD SHOCK DOMAIN-CONTAINING PROTEIN 4-LIKE"/>
    <property type="match status" value="1"/>
</dbReference>